<dbReference type="PROSITE" id="PS50005">
    <property type="entry name" value="TPR"/>
    <property type="match status" value="1"/>
</dbReference>
<dbReference type="EMBL" id="JACATZ010000003">
    <property type="protein sequence ID" value="NWJ49061.1"/>
    <property type="molecule type" value="Genomic_DNA"/>
</dbReference>
<evidence type="ECO:0000256" key="2">
    <source>
        <dbReference type="ARBA" id="ARBA00022679"/>
    </source>
</evidence>
<evidence type="ECO:0000256" key="1">
    <source>
        <dbReference type="ARBA" id="ARBA00012513"/>
    </source>
</evidence>
<dbReference type="PROSITE" id="PS50011">
    <property type="entry name" value="PROTEIN_KINASE_DOM"/>
    <property type="match status" value="1"/>
</dbReference>
<dbReference type="EC" id="2.7.11.1" evidence="1"/>
<dbReference type="CDD" id="cd14014">
    <property type="entry name" value="STKc_PknB_like"/>
    <property type="match status" value="1"/>
</dbReference>
<reference evidence="10" key="2">
    <citation type="journal article" date="2024" name="Nature">
        <title>Anoxygenic phototroph of the Chloroflexota uses a type I reaction centre.</title>
        <authorList>
            <person name="Tsuji J.M."/>
            <person name="Shaw N.A."/>
            <person name="Nagashima S."/>
            <person name="Venkiteswaran J.J."/>
            <person name="Schiff S.L."/>
            <person name="Watanabe T."/>
            <person name="Fukui M."/>
            <person name="Hanada S."/>
            <person name="Tank M."/>
            <person name="Neufeld J.D."/>
        </authorList>
    </citation>
    <scope>NUCLEOTIDE SEQUENCE</scope>
    <source>
        <strain evidence="10">L227-S17</strain>
    </source>
</reference>
<keyword evidence="6" id="KW-0802">TPR repeat</keyword>
<dbReference type="SUPFAM" id="SSF56112">
    <property type="entry name" value="Protein kinase-like (PK-like)"/>
    <property type="match status" value="1"/>
</dbReference>
<evidence type="ECO:0000313" key="12">
    <source>
        <dbReference type="Proteomes" id="UP001431572"/>
    </source>
</evidence>
<name>A0A8T7MAJ2_9CHLR</name>
<dbReference type="Proteomes" id="UP001431572">
    <property type="component" value="Chromosome 2"/>
</dbReference>
<dbReference type="InterPro" id="IPR008271">
    <property type="entry name" value="Ser/Thr_kinase_AS"/>
</dbReference>
<evidence type="ECO:0000313" key="9">
    <source>
        <dbReference type="EMBL" id="NWJ49061.1"/>
    </source>
</evidence>
<keyword evidence="3 7" id="KW-0547">Nucleotide-binding</keyword>
<dbReference type="GO" id="GO:0005524">
    <property type="term" value="F:ATP binding"/>
    <property type="evidence" value="ECO:0007669"/>
    <property type="project" value="UniProtKB-UniRule"/>
</dbReference>
<dbReference type="SMART" id="SM00220">
    <property type="entry name" value="S_TKc"/>
    <property type="match status" value="1"/>
</dbReference>
<dbReference type="PANTHER" id="PTHR43289">
    <property type="entry name" value="MITOGEN-ACTIVATED PROTEIN KINASE KINASE KINASE 20-RELATED"/>
    <property type="match status" value="1"/>
</dbReference>
<dbReference type="Gene3D" id="3.30.200.20">
    <property type="entry name" value="Phosphorylase Kinase, domain 1"/>
    <property type="match status" value="1"/>
</dbReference>
<dbReference type="PROSITE" id="PS00107">
    <property type="entry name" value="PROTEIN_KINASE_ATP"/>
    <property type="match status" value="1"/>
</dbReference>
<reference evidence="9 11" key="1">
    <citation type="submission" date="2020-06" db="EMBL/GenBank/DDBJ databases">
        <title>Anoxygenic phototrophic Chloroflexota member uses a Type I reaction center.</title>
        <authorList>
            <person name="Tsuji J.M."/>
            <person name="Shaw N.A."/>
            <person name="Nagashima S."/>
            <person name="Venkiteswaran J."/>
            <person name="Schiff S.L."/>
            <person name="Hanada S."/>
            <person name="Tank M."/>
            <person name="Neufeld J.D."/>
        </authorList>
    </citation>
    <scope>NUCLEOTIDE SEQUENCE [LARGE SCALE GENOMIC DNA]</scope>
    <source>
        <strain evidence="9">L227-S17</strain>
    </source>
</reference>
<evidence type="ECO:0000256" key="5">
    <source>
        <dbReference type="ARBA" id="ARBA00022840"/>
    </source>
</evidence>
<dbReference type="InterPro" id="IPR000719">
    <property type="entry name" value="Prot_kinase_dom"/>
</dbReference>
<evidence type="ECO:0000259" key="8">
    <source>
        <dbReference type="PROSITE" id="PS50011"/>
    </source>
</evidence>
<keyword evidence="4 9" id="KW-0418">Kinase</keyword>
<dbReference type="Pfam" id="PF00069">
    <property type="entry name" value="Pkinase"/>
    <property type="match status" value="1"/>
</dbReference>
<sequence length="432" mass="48677">MQSAWPPANYSGQLIAGRYFLYYSLGEGSFGEVYYAKDTKFEPPRPVALKLLHRSFLRDPQVCESLKREASALARFSHPHILRVLDFEINREQAYIVTEFAPNGSLAQLLKPDKTSVGKALPLEQIVYLLEQIATALDEAHGQGLIHRDIKPENILLDNANRVLLADFGLAMPLNNPQLTLNGVGSGGVWGTAEYAAPEIWDEKVGKKSDIYALGVLLFQMLTGQLPYQGTAASLMRQHMYAPVPRVGERAAWLTYPPALDEVFDRVLSKVPGNRHTSARELSQHFRHAIQAPAKAYALPPKYSFNTPNKPDISSYVNLKNEQTIKEGFKLLTLTFYITSLLLTYRSKHKHTPLTYNKRGLAYMKLELYSLARKNFDKALELNPDFAPAYRNRGILYQLQGERDNSMRDLETAVKLGDSKARLELSNLQNPI</sequence>
<protein>
    <recommendedName>
        <fullName evidence="1">non-specific serine/threonine protein kinase</fullName>
        <ecNumber evidence="1">2.7.11.1</ecNumber>
    </recommendedName>
</protein>
<dbReference type="PANTHER" id="PTHR43289:SF6">
    <property type="entry name" value="SERINE_THREONINE-PROTEIN KINASE NEKL-3"/>
    <property type="match status" value="1"/>
</dbReference>
<keyword evidence="2" id="KW-0808">Transferase</keyword>
<accession>A0A8T7MAJ2</accession>
<dbReference type="PROSITE" id="PS00108">
    <property type="entry name" value="PROTEIN_KINASE_ST"/>
    <property type="match status" value="1"/>
</dbReference>
<proteinExistence type="predicted"/>
<dbReference type="SUPFAM" id="SSF48452">
    <property type="entry name" value="TPR-like"/>
    <property type="match status" value="1"/>
</dbReference>
<dbReference type="RefSeq" id="WP_341470892.1">
    <property type="nucleotide sequence ID" value="NZ_CP128400.1"/>
</dbReference>
<feature type="binding site" evidence="7">
    <location>
        <position position="50"/>
    </location>
    <ligand>
        <name>ATP</name>
        <dbReference type="ChEBI" id="CHEBI:30616"/>
    </ligand>
</feature>
<evidence type="ECO:0000256" key="6">
    <source>
        <dbReference type="PROSITE-ProRule" id="PRU00339"/>
    </source>
</evidence>
<evidence type="ECO:0000256" key="3">
    <source>
        <dbReference type="ARBA" id="ARBA00022741"/>
    </source>
</evidence>
<organism evidence="9 11">
    <name type="scientific">Candidatus Chlorohelix allophototropha</name>
    <dbReference type="NCBI Taxonomy" id="3003348"/>
    <lineage>
        <taxon>Bacteria</taxon>
        <taxon>Bacillati</taxon>
        <taxon>Chloroflexota</taxon>
        <taxon>Chloroflexia</taxon>
        <taxon>Candidatus Chloroheliales</taxon>
        <taxon>Candidatus Chloroheliaceae</taxon>
        <taxon>Candidatus Chlorohelix</taxon>
    </lineage>
</organism>
<dbReference type="SMART" id="SM00028">
    <property type="entry name" value="TPR"/>
    <property type="match status" value="2"/>
</dbReference>
<keyword evidence="5 7" id="KW-0067">ATP-binding</keyword>
<dbReference type="Pfam" id="PF00515">
    <property type="entry name" value="TPR_1"/>
    <property type="match status" value="1"/>
</dbReference>
<dbReference type="Gene3D" id="1.10.510.10">
    <property type="entry name" value="Transferase(Phosphotransferase) domain 1"/>
    <property type="match status" value="1"/>
</dbReference>
<evidence type="ECO:0000256" key="7">
    <source>
        <dbReference type="PROSITE-ProRule" id="PRU10141"/>
    </source>
</evidence>
<dbReference type="Gene3D" id="1.25.40.10">
    <property type="entry name" value="Tetratricopeptide repeat domain"/>
    <property type="match status" value="1"/>
</dbReference>
<keyword evidence="12" id="KW-1185">Reference proteome</keyword>
<evidence type="ECO:0000256" key="4">
    <source>
        <dbReference type="ARBA" id="ARBA00022777"/>
    </source>
</evidence>
<feature type="repeat" description="TPR" evidence="6">
    <location>
        <begin position="353"/>
        <end position="386"/>
    </location>
</feature>
<dbReference type="InterPro" id="IPR011009">
    <property type="entry name" value="Kinase-like_dom_sf"/>
</dbReference>
<feature type="domain" description="Protein kinase" evidence="8">
    <location>
        <begin position="19"/>
        <end position="287"/>
    </location>
</feature>
<dbReference type="AlphaFoldDB" id="A0A8T7MAJ2"/>
<dbReference type="Proteomes" id="UP000521676">
    <property type="component" value="Unassembled WGS sequence"/>
</dbReference>
<evidence type="ECO:0000313" key="11">
    <source>
        <dbReference type="Proteomes" id="UP000521676"/>
    </source>
</evidence>
<dbReference type="GO" id="GO:0004674">
    <property type="term" value="F:protein serine/threonine kinase activity"/>
    <property type="evidence" value="ECO:0007669"/>
    <property type="project" value="UniProtKB-EC"/>
</dbReference>
<evidence type="ECO:0000313" key="10">
    <source>
        <dbReference type="EMBL" id="WJW68989.1"/>
    </source>
</evidence>
<dbReference type="InterPro" id="IPR017441">
    <property type="entry name" value="Protein_kinase_ATP_BS"/>
</dbReference>
<dbReference type="InterPro" id="IPR011990">
    <property type="entry name" value="TPR-like_helical_dom_sf"/>
</dbReference>
<dbReference type="EMBL" id="CP128400">
    <property type="protein sequence ID" value="WJW68989.1"/>
    <property type="molecule type" value="Genomic_DNA"/>
</dbReference>
<dbReference type="InterPro" id="IPR019734">
    <property type="entry name" value="TPR_rpt"/>
</dbReference>
<gene>
    <name evidence="9" type="ORF">HXX08_24655</name>
    <name evidence="10" type="ORF">OZ401_002580</name>
</gene>